<feature type="region of interest" description="Disordered" evidence="2">
    <location>
        <begin position="528"/>
        <end position="569"/>
    </location>
</feature>
<dbReference type="Proteomes" id="UP000321046">
    <property type="component" value="Unassembled WGS sequence"/>
</dbReference>
<dbReference type="RefSeq" id="WP_146972087.1">
    <property type="nucleotide sequence ID" value="NZ_VOSL01000002.1"/>
</dbReference>
<evidence type="ECO:0000256" key="3">
    <source>
        <dbReference type="SAM" id="SignalP"/>
    </source>
</evidence>
<dbReference type="InterPro" id="IPR055729">
    <property type="entry name" value="DUF7305"/>
</dbReference>
<gene>
    <name evidence="5" type="ORF">FRC96_00495</name>
</gene>
<comment type="caution">
    <text evidence="5">The sequence shown here is derived from an EMBL/GenBank/DDBJ whole genome shotgun (WGS) entry which is preliminary data.</text>
</comment>
<dbReference type="Pfam" id="PF04885">
    <property type="entry name" value="Stig1"/>
    <property type="match status" value="1"/>
</dbReference>
<feature type="domain" description="DUF7305" evidence="4">
    <location>
        <begin position="362"/>
        <end position="526"/>
    </location>
</feature>
<proteinExistence type="predicted"/>
<sequence>MRHLTWPLVGLLCVSLMSSACSDDVAPSEREGDDVPDVSDDGGLDTAPDTSADTDTDPPDTAPGDTGDTNPDDAGDTDDAPVDESCPSYQDRCDGECIPTSVDPENCGGCGVVCEGSDVCSGGSCVDPESCPGELEACGGACVDTSLDSDHCGGCGITCDAGEGCVAGTCREVIALEPGPASCEGVGPVIDFEPGQGSPQACAGDLAEYTFRWGLCSCDDVVTNVGLMVDAYDSSVGPYTPGGPGGGVGTNGSQRANGLVDVTGSLWVAGSEGINLNIGAEIGQRLYNGGDFYNNFPVSVGEDAFMVGDIGTNHGVTIGGDLHVPAGTSVHPNVTYQSLNEGPVSVGDACSYCEEDDRIDVGAIVASRRDDNDNAALGLDPDVLKNHSGGVRLELPCGNYYLSEISPNEPTTIVATGNTALYVGGDIESNGQLTITLTPDASFDVFVAGDVRTNNPFRLGSPNYPALMRMYVGGPNGFRSNNPIDVGGYIYAVPGGIETNNEIEIFGGLHGSRFGANNQVSIHYDRGVGRVGQSCPDPDTDPDPDPGDDVGPDPDVDPDPDPDPVCGSTDDGCASDSDCCSPLRCEEGVCALLSCQPAYLPCSRPSDCCSGMCTASGSQEGVCIVP</sequence>
<feature type="compositionally biased region" description="Acidic residues" evidence="2">
    <location>
        <begin position="70"/>
        <end position="82"/>
    </location>
</feature>
<evidence type="ECO:0000313" key="5">
    <source>
        <dbReference type="EMBL" id="TXD44595.1"/>
    </source>
</evidence>
<evidence type="ECO:0000259" key="4">
    <source>
        <dbReference type="Pfam" id="PF23981"/>
    </source>
</evidence>
<feature type="compositionally biased region" description="Acidic residues" evidence="2">
    <location>
        <begin position="31"/>
        <end position="43"/>
    </location>
</feature>
<protein>
    <recommendedName>
        <fullName evidence="4">DUF7305 domain-containing protein</fullName>
    </recommendedName>
</protein>
<dbReference type="AlphaFoldDB" id="A0A5C6XTW2"/>
<keyword evidence="1 3" id="KW-0732">Signal</keyword>
<feature type="signal peptide" evidence="3">
    <location>
        <begin position="1"/>
        <end position="22"/>
    </location>
</feature>
<name>A0A5C6XTW2_9DELT</name>
<dbReference type="EMBL" id="VOSL01000002">
    <property type="protein sequence ID" value="TXD44595.1"/>
    <property type="molecule type" value="Genomic_DNA"/>
</dbReference>
<organism evidence="5 6">
    <name type="scientific">Lujinxingia vulgaris</name>
    <dbReference type="NCBI Taxonomy" id="2600176"/>
    <lineage>
        <taxon>Bacteria</taxon>
        <taxon>Deltaproteobacteria</taxon>
        <taxon>Bradymonadales</taxon>
        <taxon>Lujinxingiaceae</taxon>
        <taxon>Lujinxingia</taxon>
    </lineage>
</organism>
<feature type="compositionally biased region" description="Acidic residues" evidence="2">
    <location>
        <begin position="538"/>
        <end position="562"/>
    </location>
</feature>
<dbReference type="OrthoDB" id="5379369at2"/>
<evidence type="ECO:0000256" key="2">
    <source>
        <dbReference type="SAM" id="MobiDB-lite"/>
    </source>
</evidence>
<evidence type="ECO:0000313" key="6">
    <source>
        <dbReference type="Proteomes" id="UP000321046"/>
    </source>
</evidence>
<feature type="region of interest" description="Disordered" evidence="2">
    <location>
        <begin position="22"/>
        <end position="89"/>
    </location>
</feature>
<dbReference type="Pfam" id="PF23981">
    <property type="entry name" value="DUF7305"/>
    <property type="match status" value="1"/>
</dbReference>
<accession>A0A5C6XTW2</accession>
<evidence type="ECO:0000256" key="1">
    <source>
        <dbReference type="ARBA" id="ARBA00022729"/>
    </source>
</evidence>
<feature type="chain" id="PRO_5023150695" description="DUF7305 domain-containing protein" evidence="3">
    <location>
        <begin position="23"/>
        <end position="626"/>
    </location>
</feature>
<reference evidence="5 6" key="1">
    <citation type="submission" date="2019-08" db="EMBL/GenBank/DDBJ databases">
        <title>Bradymonadales sp. TMQ2.</title>
        <authorList>
            <person name="Liang Q."/>
        </authorList>
    </citation>
    <scope>NUCLEOTIDE SEQUENCE [LARGE SCALE GENOMIC DNA]</scope>
    <source>
        <strain evidence="5 6">TMQ2</strain>
    </source>
</reference>
<dbReference type="InterPro" id="IPR006969">
    <property type="entry name" value="Stig-like"/>
</dbReference>
<dbReference type="PROSITE" id="PS51257">
    <property type="entry name" value="PROKAR_LIPOPROTEIN"/>
    <property type="match status" value="1"/>
</dbReference>